<reference evidence="1 2" key="1">
    <citation type="submission" date="2023-07" db="EMBL/GenBank/DDBJ databases">
        <title>Genomic Encyclopedia of Type Strains, Phase IV (KMG-IV): sequencing the most valuable type-strain genomes for metagenomic binning, comparative biology and taxonomic classification.</title>
        <authorList>
            <person name="Goeker M."/>
        </authorList>
    </citation>
    <scope>NUCLEOTIDE SEQUENCE [LARGE SCALE GENOMIC DNA]</scope>
    <source>
        <strain evidence="1 2">DSM 14914</strain>
    </source>
</reference>
<gene>
    <name evidence="1" type="ORF">QOZ95_000704</name>
</gene>
<dbReference type="EMBL" id="JAUSWA010000003">
    <property type="protein sequence ID" value="MDQ0492555.1"/>
    <property type="molecule type" value="Genomic_DNA"/>
</dbReference>
<protein>
    <submittedName>
        <fullName evidence="1">Uncharacterized protein</fullName>
    </submittedName>
</protein>
<dbReference type="Proteomes" id="UP001242811">
    <property type="component" value="Unassembled WGS sequence"/>
</dbReference>
<keyword evidence="2" id="KW-1185">Reference proteome</keyword>
<name>A0ABU0KT60_9BACL</name>
<organism evidence="1 2">
    <name type="scientific">Paenibacillus brasilensis</name>
    <dbReference type="NCBI Taxonomy" id="128574"/>
    <lineage>
        <taxon>Bacteria</taxon>
        <taxon>Bacillati</taxon>
        <taxon>Bacillota</taxon>
        <taxon>Bacilli</taxon>
        <taxon>Bacillales</taxon>
        <taxon>Paenibacillaceae</taxon>
        <taxon>Paenibacillus</taxon>
    </lineage>
</organism>
<comment type="caution">
    <text evidence="1">The sequence shown here is derived from an EMBL/GenBank/DDBJ whole genome shotgun (WGS) entry which is preliminary data.</text>
</comment>
<sequence>MRPLDYDQLEQLAKIVTDTPEDAVYLVNQLRGLVFAHFPSQIPYLL</sequence>
<dbReference type="RefSeq" id="WP_244316126.1">
    <property type="nucleotide sequence ID" value="NZ_CP045298.1"/>
</dbReference>
<proteinExistence type="predicted"/>
<accession>A0ABU0KT60</accession>
<evidence type="ECO:0000313" key="2">
    <source>
        <dbReference type="Proteomes" id="UP001242811"/>
    </source>
</evidence>
<evidence type="ECO:0000313" key="1">
    <source>
        <dbReference type="EMBL" id="MDQ0492555.1"/>
    </source>
</evidence>